<feature type="compositionally biased region" description="Basic and acidic residues" evidence="1">
    <location>
        <begin position="100"/>
        <end position="109"/>
    </location>
</feature>
<evidence type="ECO:0000256" key="1">
    <source>
        <dbReference type="SAM" id="MobiDB-lite"/>
    </source>
</evidence>
<proteinExistence type="predicted"/>
<dbReference type="PANTHER" id="PTHR40132">
    <property type="entry name" value="PRE-MRNA-SPLICING FACTOR 38B"/>
    <property type="match status" value="1"/>
</dbReference>
<evidence type="ECO:0000313" key="2">
    <source>
        <dbReference type="EMBL" id="RSH91913.1"/>
    </source>
</evidence>
<feature type="region of interest" description="Disordered" evidence="1">
    <location>
        <begin position="54"/>
        <end position="73"/>
    </location>
</feature>
<reference evidence="2 3" key="1">
    <citation type="submission" date="2018-11" db="EMBL/GenBank/DDBJ databases">
        <title>Genome sequence of Saitozyma podzolica DSM 27192.</title>
        <authorList>
            <person name="Aliyu H."/>
            <person name="Gorte O."/>
            <person name="Ochsenreither K."/>
        </authorList>
    </citation>
    <scope>NUCLEOTIDE SEQUENCE [LARGE SCALE GENOMIC DNA]</scope>
    <source>
        <strain evidence="2 3">DSM 27192</strain>
    </source>
</reference>
<feature type="compositionally biased region" description="Pro residues" evidence="1">
    <location>
        <begin position="406"/>
        <end position="424"/>
    </location>
</feature>
<feature type="compositionally biased region" description="Basic and acidic residues" evidence="1">
    <location>
        <begin position="551"/>
        <end position="561"/>
    </location>
</feature>
<feature type="compositionally biased region" description="Basic and acidic residues" evidence="1">
    <location>
        <begin position="134"/>
        <end position="209"/>
    </location>
</feature>
<protein>
    <submittedName>
        <fullName evidence="2">Uncharacterized protein</fullName>
    </submittedName>
</protein>
<keyword evidence="3" id="KW-1185">Reference proteome</keyword>
<feature type="compositionally biased region" description="Low complexity" evidence="1">
    <location>
        <begin position="232"/>
        <end position="243"/>
    </location>
</feature>
<name>A0A427YLE5_9TREE</name>
<feature type="region of interest" description="Disordered" evidence="1">
    <location>
        <begin position="475"/>
        <end position="575"/>
    </location>
</feature>
<feature type="region of interest" description="Disordered" evidence="1">
    <location>
        <begin position="94"/>
        <end position="439"/>
    </location>
</feature>
<comment type="caution">
    <text evidence="2">The sequence shown here is derived from an EMBL/GenBank/DDBJ whole genome shotgun (WGS) entry which is preliminary data.</text>
</comment>
<dbReference type="PANTHER" id="PTHR40132:SF1">
    <property type="entry name" value="PRE-MRNA-SPLICING FACTOR 38B"/>
    <property type="match status" value="1"/>
</dbReference>
<feature type="compositionally biased region" description="Low complexity" evidence="1">
    <location>
        <begin position="374"/>
        <end position="393"/>
    </location>
</feature>
<sequence>MSLNSVVNNLVRAAAGISTEISDADLDQHVAKLLADEAKAREVKWSELGLGAFLGGDRGSGRDSPDPSQPKPNKRFLASVIRTVDGHNSALLRAQAEAARSARQERGDDVTSSSGSSRRGGAGRLFGGAMKGLFSDRFEPEKGGSRDRDRERSSRGSRDGGRERDSERDWRRARGREGDYDYERDRERRREERLERDKSFAERRSRGWGEEDEEQYYNEGAEGSSYRPEPTGADNNDIGINDDGSGDDDGESRSRRRGKDGGTRAYRSRKREDEERDKMRSSRWREERGISRREWEEGKRDKRGERERERGSDSDRARVRDKERVRDRGDGRQQSRKRDRDREGEERRRGDDHSRSPSRSPPRRSKSSRESRRSASPPSGATPSNRRSTSTSPLQSPRRRARSPTPVLPVPPAEPPSPGPPPTDSPIHPAPARISKMDKYFQSSYDPRLDLGAVPKEGLVAEVGWDNMLAILKERGKKKRHQSPTLSDEAYGVPQGITLRSPSPSTEVLLSRKIDRTEKKRRKEERKRRTAGDWSDASEQERDREKRRRKKGEEKARDKALDPASGFTRKEEGMMEVEYVKKGGVREWDKGK</sequence>
<feature type="compositionally biased region" description="Basic residues" evidence="1">
    <location>
        <begin position="519"/>
        <end position="529"/>
    </location>
</feature>
<accession>A0A427YLE5</accession>
<gene>
    <name evidence="2" type="ORF">EHS25_009283</name>
</gene>
<dbReference type="EMBL" id="RSCD01000007">
    <property type="protein sequence ID" value="RSH91913.1"/>
    <property type="molecule type" value="Genomic_DNA"/>
</dbReference>
<dbReference type="AlphaFoldDB" id="A0A427YLE5"/>
<dbReference type="STRING" id="1890683.A0A427YLE5"/>
<organism evidence="2 3">
    <name type="scientific">Saitozyma podzolica</name>
    <dbReference type="NCBI Taxonomy" id="1890683"/>
    <lineage>
        <taxon>Eukaryota</taxon>
        <taxon>Fungi</taxon>
        <taxon>Dikarya</taxon>
        <taxon>Basidiomycota</taxon>
        <taxon>Agaricomycotina</taxon>
        <taxon>Tremellomycetes</taxon>
        <taxon>Tremellales</taxon>
        <taxon>Trimorphomycetaceae</taxon>
        <taxon>Saitozyma</taxon>
    </lineage>
</organism>
<dbReference type="OrthoDB" id="2431475at2759"/>
<evidence type="ECO:0000313" key="3">
    <source>
        <dbReference type="Proteomes" id="UP000279259"/>
    </source>
</evidence>
<feature type="compositionally biased region" description="Gly residues" evidence="1">
    <location>
        <begin position="118"/>
        <end position="130"/>
    </location>
</feature>
<feature type="compositionally biased region" description="Polar residues" evidence="1">
    <location>
        <begin position="498"/>
        <end position="508"/>
    </location>
</feature>
<dbReference type="Proteomes" id="UP000279259">
    <property type="component" value="Unassembled WGS sequence"/>
</dbReference>
<feature type="compositionally biased region" description="Basic and acidic residues" evidence="1">
    <location>
        <begin position="270"/>
        <end position="355"/>
    </location>
</feature>